<dbReference type="SMART" id="SM00692">
    <property type="entry name" value="DM3"/>
    <property type="match status" value="1"/>
</dbReference>
<dbReference type="SMART" id="SM00980">
    <property type="entry name" value="THAP"/>
    <property type="match status" value="1"/>
</dbReference>
<dbReference type="GO" id="GO:0003677">
    <property type="term" value="F:DNA binding"/>
    <property type="evidence" value="ECO:0007669"/>
    <property type="project" value="UniProtKB-UniRule"/>
</dbReference>
<dbReference type="PANTHER" id="PTHR33481:SF1">
    <property type="entry name" value="ENDONUCLEASE_EXONUCLEASE_PHOSPHATASE DOMAIN-CONTAINING PROTEIN-RELATED"/>
    <property type="match status" value="1"/>
</dbReference>
<dbReference type="PANTHER" id="PTHR33481">
    <property type="entry name" value="REVERSE TRANSCRIPTASE"/>
    <property type="match status" value="1"/>
</dbReference>
<dbReference type="SUPFAM" id="SSF57716">
    <property type="entry name" value="Glucocorticoid receptor-like (DNA-binding domain)"/>
    <property type="match status" value="1"/>
</dbReference>
<keyword evidence="1" id="KW-0479">Metal-binding</keyword>
<accession>A0A5E4NQK6</accession>
<evidence type="ECO:0000313" key="8">
    <source>
        <dbReference type="Proteomes" id="UP000325440"/>
    </source>
</evidence>
<keyword evidence="7" id="KW-0808">Transferase</keyword>
<proteinExistence type="predicted"/>
<feature type="domain" description="THAP-type" evidence="6">
    <location>
        <begin position="1"/>
        <end position="87"/>
    </location>
</feature>
<dbReference type="InterPro" id="IPR036638">
    <property type="entry name" value="HLH_DNA-bd_sf"/>
</dbReference>
<protein>
    <submittedName>
        <fullName evidence="7">Zinc finger, C2CH-type,Reverse transcriptase domain</fullName>
    </submittedName>
</protein>
<organism evidence="7 8">
    <name type="scientific">Cinara cedri</name>
    <dbReference type="NCBI Taxonomy" id="506608"/>
    <lineage>
        <taxon>Eukaryota</taxon>
        <taxon>Metazoa</taxon>
        <taxon>Ecdysozoa</taxon>
        <taxon>Arthropoda</taxon>
        <taxon>Hexapoda</taxon>
        <taxon>Insecta</taxon>
        <taxon>Pterygota</taxon>
        <taxon>Neoptera</taxon>
        <taxon>Paraneoptera</taxon>
        <taxon>Hemiptera</taxon>
        <taxon>Sternorrhyncha</taxon>
        <taxon>Aphidomorpha</taxon>
        <taxon>Aphidoidea</taxon>
        <taxon>Aphididae</taxon>
        <taxon>Lachninae</taxon>
        <taxon>Cinara</taxon>
    </lineage>
</organism>
<dbReference type="InterPro" id="IPR006612">
    <property type="entry name" value="THAP_Znf"/>
</dbReference>
<evidence type="ECO:0000313" key="7">
    <source>
        <dbReference type="EMBL" id="VVC45625.1"/>
    </source>
</evidence>
<evidence type="ECO:0000259" key="6">
    <source>
        <dbReference type="PROSITE" id="PS50950"/>
    </source>
</evidence>
<dbReference type="GO" id="GO:0046983">
    <property type="term" value="F:protein dimerization activity"/>
    <property type="evidence" value="ECO:0007669"/>
    <property type="project" value="InterPro"/>
</dbReference>
<reference evidence="7 8" key="1">
    <citation type="submission" date="2019-08" db="EMBL/GenBank/DDBJ databases">
        <authorList>
            <person name="Alioto T."/>
            <person name="Alioto T."/>
            <person name="Gomez Garrido J."/>
        </authorList>
    </citation>
    <scope>NUCLEOTIDE SEQUENCE [LARGE SCALE GENOMIC DNA]</scope>
</reference>
<dbReference type="Proteomes" id="UP000325440">
    <property type="component" value="Unassembled WGS sequence"/>
</dbReference>
<evidence type="ECO:0000256" key="4">
    <source>
        <dbReference type="ARBA" id="ARBA00023125"/>
    </source>
</evidence>
<evidence type="ECO:0000256" key="1">
    <source>
        <dbReference type="ARBA" id="ARBA00022723"/>
    </source>
</evidence>
<evidence type="ECO:0000256" key="5">
    <source>
        <dbReference type="PROSITE-ProRule" id="PRU00309"/>
    </source>
</evidence>
<dbReference type="OrthoDB" id="6628466at2759"/>
<sequence length="456" mass="52847">MVLLCCVKNCRNSKISTKEKKCKMFRITNNAISCKQWLSNCGRLDLCDRPIESLYNNYRICVNHFKDNMFSHSDKNRLLPSAVPTVFDKGANMSPKLLSNEEEKNEMRRNIILHRRKVVSFLENVYNVSLKPIVQSHPFELLELDMFVKNKVQNSNSCTTKEVDEEEEVVEEYPVKQEIIETDSLNDCESDVSVGSTEPWNGICQTPNFETDEYSNRRSSRILINVNSKHHRKYNKLKSDCSDDSEVIDSKKKQSKILTQHELNKLRFKKPLLRKEHNAKERLCRSIIAKSFIELSKCCSYLDTKRRVPSKYSILVAAKRECDSLKLYEKKLLVEKEYWKTANEQLKRRLKAGSVPSDRPHTWCALLESYLTDRQFRVVHEEAITNWKNISAGVPQGSVLGPILYLLYTADIPTNTDSTTAMFADYTAILTTSKDQRAATDSLQISINNIYNWTRR</sequence>
<keyword evidence="2 5" id="KW-0863">Zinc-finger</keyword>
<evidence type="ECO:0000256" key="2">
    <source>
        <dbReference type="ARBA" id="ARBA00022771"/>
    </source>
</evidence>
<keyword evidence="7" id="KW-0695">RNA-directed DNA polymerase</keyword>
<dbReference type="PROSITE" id="PS50950">
    <property type="entry name" value="ZF_THAP"/>
    <property type="match status" value="1"/>
</dbReference>
<dbReference type="Pfam" id="PF05485">
    <property type="entry name" value="THAP"/>
    <property type="match status" value="1"/>
</dbReference>
<dbReference type="GO" id="GO:0008270">
    <property type="term" value="F:zinc ion binding"/>
    <property type="evidence" value="ECO:0007669"/>
    <property type="project" value="UniProtKB-KW"/>
</dbReference>
<dbReference type="GO" id="GO:0003964">
    <property type="term" value="F:RNA-directed DNA polymerase activity"/>
    <property type="evidence" value="ECO:0007669"/>
    <property type="project" value="UniProtKB-KW"/>
</dbReference>
<name>A0A5E4NQK6_9HEMI</name>
<keyword evidence="3" id="KW-0862">Zinc</keyword>
<keyword evidence="4 5" id="KW-0238">DNA-binding</keyword>
<gene>
    <name evidence="7" type="ORF">CINCED_3A021380</name>
</gene>
<dbReference type="Gene3D" id="4.10.280.10">
    <property type="entry name" value="Helix-loop-helix DNA-binding domain"/>
    <property type="match status" value="1"/>
</dbReference>
<dbReference type="AlphaFoldDB" id="A0A5E4NQK6"/>
<dbReference type="EMBL" id="CABPRJ010002407">
    <property type="protein sequence ID" value="VVC45625.1"/>
    <property type="molecule type" value="Genomic_DNA"/>
</dbReference>
<keyword evidence="7" id="KW-0548">Nucleotidyltransferase</keyword>
<keyword evidence="8" id="KW-1185">Reference proteome</keyword>
<evidence type="ECO:0000256" key="3">
    <source>
        <dbReference type="ARBA" id="ARBA00022833"/>
    </source>
</evidence>